<reference evidence="2" key="1">
    <citation type="submission" date="2023-01" db="EMBL/GenBank/DDBJ databases">
        <title>Sulfurovum sp. XTW-4 genome assembly.</title>
        <authorList>
            <person name="Wang J."/>
        </authorList>
    </citation>
    <scope>NUCLEOTIDE SEQUENCE</scope>
    <source>
        <strain evidence="2">XTW-4</strain>
    </source>
</reference>
<dbReference type="EMBL" id="JAQIBC010000002">
    <property type="protein sequence ID" value="MDM5263418.1"/>
    <property type="molecule type" value="Genomic_DNA"/>
</dbReference>
<evidence type="ECO:0000313" key="3">
    <source>
        <dbReference type="Proteomes" id="UP001169066"/>
    </source>
</evidence>
<feature type="signal peptide" evidence="1">
    <location>
        <begin position="1"/>
        <end position="18"/>
    </location>
</feature>
<feature type="chain" id="PRO_5045135656" description="DUF4468 domain-containing protein" evidence="1">
    <location>
        <begin position="19"/>
        <end position="203"/>
    </location>
</feature>
<comment type="caution">
    <text evidence="2">The sequence shown here is derived from an EMBL/GenBank/DDBJ whole genome shotgun (WGS) entry which is preliminary data.</text>
</comment>
<keyword evidence="1" id="KW-0732">Signal</keyword>
<evidence type="ECO:0008006" key="4">
    <source>
        <dbReference type="Google" id="ProtNLM"/>
    </source>
</evidence>
<evidence type="ECO:0000313" key="2">
    <source>
        <dbReference type="EMBL" id="MDM5263418.1"/>
    </source>
</evidence>
<accession>A0ABT7QQP8</accession>
<organism evidence="2 3">
    <name type="scientific">Sulfurovum xiamenensis</name>
    <dbReference type="NCBI Taxonomy" id="3019066"/>
    <lineage>
        <taxon>Bacteria</taxon>
        <taxon>Pseudomonadati</taxon>
        <taxon>Campylobacterota</taxon>
        <taxon>Epsilonproteobacteria</taxon>
        <taxon>Campylobacterales</taxon>
        <taxon>Sulfurovaceae</taxon>
        <taxon>Sulfurovum</taxon>
    </lineage>
</organism>
<dbReference type="Proteomes" id="UP001169066">
    <property type="component" value="Unassembled WGS sequence"/>
</dbReference>
<gene>
    <name evidence="2" type="ORF">PF327_04345</name>
</gene>
<dbReference type="RefSeq" id="WP_008242749.1">
    <property type="nucleotide sequence ID" value="NZ_JAQIBC010000002.1"/>
</dbReference>
<protein>
    <recommendedName>
        <fullName evidence="4">DUF4468 domain-containing protein</fullName>
    </recommendedName>
</protein>
<evidence type="ECO:0000256" key="1">
    <source>
        <dbReference type="SAM" id="SignalP"/>
    </source>
</evidence>
<name>A0ABT7QQP8_9BACT</name>
<keyword evidence="3" id="KW-1185">Reference proteome</keyword>
<proteinExistence type="predicted"/>
<sequence length="203" mass="23436">MKIFSLILFTLNILFATAELEHVTLGNQDFSIVTEAYDIYDSKGEVMKFYKEERNNDLTFVLSLILKDKTGTCADKSTQEGAYEINGTTITLYSFWDRKGKVYDSPYGARIQQYEMLPDHTVVLRSSKVYIETARKSYDKESGMQYLFTPPKTALEKEALQAYVQSVEKEYKGVFVFGEEAKMLLDEVHEAFRRKMKSAWQGN</sequence>